<dbReference type="InterPro" id="IPR011990">
    <property type="entry name" value="TPR-like_helical_dom_sf"/>
</dbReference>
<comment type="caution">
    <text evidence="2">The sequence shown here is derived from an EMBL/GenBank/DDBJ whole genome shotgun (WGS) entry which is preliminary data.</text>
</comment>
<feature type="coiled-coil region" evidence="1">
    <location>
        <begin position="631"/>
        <end position="658"/>
    </location>
</feature>
<dbReference type="OrthoDB" id="3217196at2759"/>
<keyword evidence="1" id="KW-0175">Coiled coil</keyword>
<keyword evidence="3" id="KW-1185">Reference proteome</keyword>
<evidence type="ECO:0000313" key="2">
    <source>
        <dbReference type="EMBL" id="KAF9063105.1"/>
    </source>
</evidence>
<proteinExistence type="predicted"/>
<dbReference type="AlphaFoldDB" id="A0A9P5U0Z9"/>
<dbReference type="PANTHER" id="PTHR19959:SF119">
    <property type="entry name" value="FUNGAL LIPASE-LIKE DOMAIN-CONTAINING PROTEIN"/>
    <property type="match status" value="1"/>
</dbReference>
<protein>
    <submittedName>
        <fullName evidence="2">Uncharacterized protein</fullName>
    </submittedName>
</protein>
<organism evidence="2 3">
    <name type="scientific">Rhodocollybia butyracea</name>
    <dbReference type="NCBI Taxonomy" id="206335"/>
    <lineage>
        <taxon>Eukaryota</taxon>
        <taxon>Fungi</taxon>
        <taxon>Dikarya</taxon>
        <taxon>Basidiomycota</taxon>
        <taxon>Agaricomycotina</taxon>
        <taxon>Agaricomycetes</taxon>
        <taxon>Agaricomycetidae</taxon>
        <taxon>Agaricales</taxon>
        <taxon>Marasmiineae</taxon>
        <taxon>Omphalotaceae</taxon>
        <taxon>Rhodocollybia</taxon>
    </lineage>
</organism>
<sequence>MHSSSVPWAPDRGSSLINLSVGLMNRFKQTGQAHNLEEYIQLNREGLLLHPVGHPDRGHLEDLDESIKLNRDALLLHPMGHPGRGSSLVNLSLGILNRFKQTGHLQDLEEYIQLNRDALLLHAVGHPARGPSLNNLSLGFRHRFEQTGHLEDLDHVGLLNRFEQTGHLEDLDESIQVDRDALLLHPVGHPHYGSALNNLGVGLWNRFHQTGHLQDLEESIQLDRDALLLHPSGLGNRFEQIGNVKDLEESIQLDRDALLLYPVGHPRHSYSLNNLGAGLWNRFHQTGHLQDLEESIQLQRGVLLLRPVGHPDRGSSLDNLGQGLRSRFKQTGRLKDLGAPDRCSSLINLSVGLLNCFQQTGHLEDLDESIQLNRDALLLLPMEHPTVVLHSITSVWASAIASSREGIWKILRSLFSWIEMHFYFVPWGTQPVTGHLEDLTECLSCSKQAANDLYSPVSDCLVAVQNWVKFTQPYPDLAQSTWMHMYRAFPHFPLTLHDPSISLQYQHLLSVIRLPEFVSDAASQAIQLGQLSLAVEIIEQGRVCSALVDELTQINHRLEILSMQNSLTEVQGQVEATRDQFGHSLSEKRRLLQSQSDIVGRIHKIPGFETFLDRKSFGELKSAGKHGPVILVNCKDLYEQVETLVQQLTEARSDIKAAPKRYNHVLQDTLKDLWELVVFPVVTKLRELHIPEKSRIFWCPTSILSTLPIHAAGPVLPGTKKFLPDLYISSYTPTLTALIDAFSTKNQLHNYPIF</sequence>
<gene>
    <name evidence="2" type="ORF">BDP27DRAFT_1451436</name>
</gene>
<reference evidence="2" key="1">
    <citation type="submission" date="2020-11" db="EMBL/GenBank/DDBJ databases">
        <authorList>
            <consortium name="DOE Joint Genome Institute"/>
            <person name="Ahrendt S."/>
            <person name="Riley R."/>
            <person name="Andreopoulos W."/>
            <person name="Labutti K."/>
            <person name="Pangilinan J."/>
            <person name="Ruiz-Duenas F.J."/>
            <person name="Barrasa J.M."/>
            <person name="Sanchez-Garcia M."/>
            <person name="Camarero S."/>
            <person name="Miyauchi S."/>
            <person name="Serrano A."/>
            <person name="Linde D."/>
            <person name="Babiker R."/>
            <person name="Drula E."/>
            <person name="Ayuso-Fernandez I."/>
            <person name="Pacheco R."/>
            <person name="Padilla G."/>
            <person name="Ferreira P."/>
            <person name="Barriuso J."/>
            <person name="Kellner H."/>
            <person name="Castanera R."/>
            <person name="Alfaro M."/>
            <person name="Ramirez L."/>
            <person name="Pisabarro A.G."/>
            <person name="Kuo A."/>
            <person name="Tritt A."/>
            <person name="Lipzen A."/>
            <person name="He G."/>
            <person name="Yan M."/>
            <person name="Ng V."/>
            <person name="Cullen D."/>
            <person name="Martin F."/>
            <person name="Rosso M.-N."/>
            <person name="Henrissat B."/>
            <person name="Hibbett D."/>
            <person name="Martinez A.T."/>
            <person name="Grigoriev I.V."/>
        </authorList>
    </citation>
    <scope>NUCLEOTIDE SEQUENCE</scope>
    <source>
        <strain evidence="2">AH 40177</strain>
    </source>
</reference>
<dbReference type="PANTHER" id="PTHR19959">
    <property type="entry name" value="KINESIN LIGHT CHAIN"/>
    <property type="match status" value="1"/>
</dbReference>
<name>A0A9P5U0Z9_9AGAR</name>
<dbReference type="EMBL" id="JADNRY010000154">
    <property type="protein sequence ID" value="KAF9063105.1"/>
    <property type="molecule type" value="Genomic_DNA"/>
</dbReference>
<evidence type="ECO:0000313" key="3">
    <source>
        <dbReference type="Proteomes" id="UP000772434"/>
    </source>
</evidence>
<accession>A0A9P5U0Z9</accession>
<evidence type="ECO:0000256" key="1">
    <source>
        <dbReference type="SAM" id="Coils"/>
    </source>
</evidence>
<dbReference type="Gene3D" id="1.25.40.10">
    <property type="entry name" value="Tetratricopeptide repeat domain"/>
    <property type="match status" value="1"/>
</dbReference>
<dbReference type="Proteomes" id="UP000772434">
    <property type="component" value="Unassembled WGS sequence"/>
</dbReference>